<accession>A0A0G0LET9</accession>
<protein>
    <submittedName>
        <fullName evidence="1">Uncharacterized protein</fullName>
    </submittedName>
</protein>
<sequence length="55" mass="6232">MLKTFLKHYLELPAKTINIVCLGGGVGTAQILKGLRDYPLQADLDVRFLFRRQVT</sequence>
<dbReference type="EMBL" id="LBVP01000011">
    <property type="protein sequence ID" value="KKQ89572.1"/>
    <property type="molecule type" value="Genomic_DNA"/>
</dbReference>
<gene>
    <name evidence="1" type="ORF">UT12_C0011G0028</name>
</gene>
<reference evidence="1 2" key="1">
    <citation type="journal article" date="2015" name="Nature">
        <title>rRNA introns, odd ribosomes, and small enigmatic genomes across a large radiation of phyla.</title>
        <authorList>
            <person name="Brown C.T."/>
            <person name="Hug L.A."/>
            <person name="Thomas B.C."/>
            <person name="Sharon I."/>
            <person name="Castelle C.J."/>
            <person name="Singh A."/>
            <person name="Wilkins M.J."/>
            <person name="Williams K.H."/>
            <person name="Banfield J.F."/>
        </authorList>
    </citation>
    <scope>NUCLEOTIDE SEQUENCE [LARGE SCALE GENOMIC DNA]</scope>
</reference>
<evidence type="ECO:0000313" key="2">
    <source>
        <dbReference type="Proteomes" id="UP000034893"/>
    </source>
</evidence>
<dbReference type="AlphaFoldDB" id="A0A0G0LET9"/>
<proteinExistence type="predicted"/>
<name>A0A0G0LET9_9BACT</name>
<comment type="caution">
    <text evidence="1">The sequence shown here is derived from an EMBL/GenBank/DDBJ whole genome shotgun (WGS) entry which is preliminary data.</text>
</comment>
<dbReference type="Proteomes" id="UP000034893">
    <property type="component" value="Unassembled WGS sequence"/>
</dbReference>
<organism evidence="1 2">
    <name type="scientific">Candidatus Curtissbacteria bacterium GW2011_GWC2_38_9</name>
    <dbReference type="NCBI Taxonomy" id="1618414"/>
    <lineage>
        <taxon>Bacteria</taxon>
        <taxon>Candidatus Curtissiibacteriota</taxon>
    </lineage>
</organism>
<evidence type="ECO:0000313" key="1">
    <source>
        <dbReference type="EMBL" id="KKQ89572.1"/>
    </source>
</evidence>